<comment type="caution">
    <text evidence="4">The sequence shown here is derived from an EMBL/GenBank/DDBJ whole genome shotgun (WGS) entry which is preliminary data.</text>
</comment>
<evidence type="ECO:0000313" key="5">
    <source>
        <dbReference type="Proteomes" id="UP000236416"/>
    </source>
</evidence>
<dbReference type="CDD" id="cd04301">
    <property type="entry name" value="NAT_SF"/>
    <property type="match status" value="1"/>
</dbReference>
<proteinExistence type="predicted"/>
<dbReference type="Pfam" id="PF13508">
    <property type="entry name" value="Acetyltransf_7"/>
    <property type="match status" value="1"/>
</dbReference>
<keyword evidence="5" id="KW-1185">Reference proteome</keyword>
<keyword evidence="1 4" id="KW-0808">Transferase</keyword>
<evidence type="ECO:0000313" key="4">
    <source>
        <dbReference type="EMBL" id="POA98749.1"/>
    </source>
</evidence>
<dbReference type="InterPro" id="IPR000182">
    <property type="entry name" value="GNAT_dom"/>
</dbReference>
<dbReference type="SUPFAM" id="SSF55729">
    <property type="entry name" value="Acyl-CoA N-acyltransferases (Nat)"/>
    <property type="match status" value="1"/>
</dbReference>
<gene>
    <name evidence="4" type="ORF">C2134_10175</name>
</gene>
<dbReference type="InterPro" id="IPR016181">
    <property type="entry name" value="Acyl_CoA_acyltransferase"/>
</dbReference>
<dbReference type="AlphaFoldDB" id="A0A2K4MP22"/>
<keyword evidence="2" id="KW-0012">Acyltransferase</keyword>
<dbReference type="RefSeq" id="WP_103319768.1">
    <property type="nucleotide sequence ID" value="NZ_PPTF01000040.1"/>
</dbReference>
<protein>
    <submittedName>
        <fullName evidence="4">GNAT family N-acetyltransferase</fullName>
    </submittedName>
</protein>
<dbReference type="EMBL" id="PPTF01000040">
    <property type="protein sequence ID" value="POA98749.1"/>
    <property type="molecule type" value="Genomic_DNA"/>
</dbReference>
<feature type="domain" description="N-acetyltransferase" evidence="3">
    <location>
        <begin position="3"/>
        <end position="151"/>
    </location>
</feature>
<organism evidence="4 5">
    <name type="scientific">Chromobacterium sinusclupearum</name>
    <dbReference type="NCBI Taxonomy" id="2077146"/>
    <lineage>
        <taxon>Bacteria</taxon>
        <taxon>Pseudomonadati</taxon>
        <taxon>Pseudomonadota</taxon>
        <taxon>Betaproteobacteria</taxon>
        <taxon>Neisseriales</taxon>
        <taxon>Chromobacteriaceae</taxon>
        <taxon>Chromobacterium</taxon>
    </lineage>
</organism>
<dbReference type="Gene3D" id="3.40.630.30">
    <property type="match status" value="1"/>
</dbReference>
<sequence>MSLAITPAHAADFQSMLRLWERSVRATHHFLREDDIAAIRPEVAAAFQAAASIGLVLLVCRDADGQATGFAGVVGCKLEMLFVDPACFGQGLGRTLLTHAVDALAVSEVDVNEDNPDALAFYLRMGFEVLGRSARDGAGRPYPLLHLKLRQAA</sequence>
<evidence type="ECO:0000259" key="3">
    <source>
        <dbReference type="PROSITE" id="PS51186"/>
    </source>
</evidence>
<dbReference type="PANTHER" id="PTHR43800">
    <property type="entry name" value="PEPTIDYL-LYSINE N-ACETYLTRANSFERASE YJAB"/>
    <property type="match status" value="1"/>
</dbReference>
<reference evidence="4 5" key="1">
    <citation type="submission" date="2018-01" db="EMBL/GenBank/DDBJ databases">
        <title>Genomic Sequence of Chromobacterium MWU13-2610 from wild cranberry bogs within the Cape Cod National Seashore.</title>
        <authorList>
            <person name="O'Hara-Hanley K."/>
            <person name="Soby S."/>
            <person name="Harrison A."/>
        </authorList>
    </citation>
    <scope>NUCLEOTIDE SEQUENCE [LARGE SCALE GENOMIC DNA]</scope>
    <source>
        <strain evidence="4 5">MWU13-2610</strain>
    </source>
</reference>
<accession>A0A2K4MP22</accession>
<dbReference type="Proteomes" id="UP000236416">
    <property type="component" value="Unassembled WGS sequence"/>
</dbReference>
<dbReference type="GO" id="GO:0016747">
    <property type="term" value="F:acyltransferase activity, transferring groups other than amino-acyl groups"/>
    <property type="evidence" value="ECO:0007669"/>
    <property type="project" value="InterPro"/>
</dbReference>
<evidence type="ECO:0000256" key="2">
    <source>
        <dbReference type="ARBA" id="ARBA00023315"/>
    </source>
</evidence>
<name>A0A2K4MP22_9NEIS</name>
<dbReference type="PROSITE" id="PS51186">
    <property type="entry name" value="GNAT"/>
    <property type="match status" value="1"/>
</dbReference>
<dbReference type="PANTHER" id="PTHR43800:SF1">
    <property type="entry name" value="PEPTIDYL-LYSINE N-ACETYLTRANSFERASE YJAB"/>
    <property type="match status" value="1"/>
</dbReference>
<evidence type="ECO:0000256" key="1">
    <source>
        <dbReference type="ARBA" id="ARBA00022679"/>
    </source>
</evidence>